<gene>
    <name evidence="2" type="ORF">E1956_44210</name>
</gene>
<evidence type="ECO:0000313" key="3">
    <source>
        <dbReference type="Proteomes" id="UP000295727"/>
    </source>
</evidence>
<keyword evidence="1" id="KW-0472">Membrane</keyword>
<proteinExistence type="predicted"/>
<feature type="transmembrane region" description="Helical" evidence="1">
    <location>
        <begin position="12"/>
        <end position="31"/>
    </location>
</feature>
<dbReference type="AlphaFoldDB" id="A0A4P7DA70"/>
<accession>A0A4P7DA70</accession>
<dbReference type="EMBL" id="CP038152">
    <property type="protein sequence ID" value="QBR04150.1"/>
    <property type="molecule type" value="Genomic_DNA"/>
</dbReference>
<reference evidence="2 3" key="1">
    <citation type="submission" date="2019-03" db="EMBL/GenBank/DDBJ databases">
        <title>Paraburkholderia sp. 7MH5, isolated from subtropical forest soil.</title>
        <authorList>
            <person name="Gao Z.-H."/>
            <person name="Qiu L.-H."/>
        </authorList>
    </citation>
    <scope>NUCLEOTIDE SEQUENCE [LARGE SCALE GENOMIC DNA]</scope>
    <source>
        <strain evidence="2 3">7MH5</strain>
        <plasmid evidence="2 3">unnamed1</plasmid>
    </source>
</reference>
<dbReference type="Proteomes" id="UP000295727">
    <property type="component" value="Plasmid unnamed1"/>
</dbReference>
<name>A0A4P7DA70_9BURK</name>
<dbReference type="GeneID" id="39650090"/>
<keyword evidence="2" id="KW-0614">Plasmid</keyword>
<protein>
    <submittedName>
        <fullName evidence="2">Uncharacterized protein</fullName>
    </submittedName>
</protein>
<evidence type="ECO:0000313" key="2">
    <source>
        <dbReference type="EMBL" id="QBR04150.1"/>
    </source>
</evidence>
<feature type="transmembrane region" description="Helical" evidence="1">
    <location>
        <begin position="37"/>
        <end position="60"/>
    </location>
</feature>
<geneLocation type="plasmid" evidence="2 3">
    <name>unnamed1</name>
</geneLocation>
<dbReference type="RefSeq" id="WP_134760257.1">
    <property type="nucleotide sequence ID" value="NZ_CP038152.1"/>
</dbReference>
<keyword evidence="1" id="KW-0812">Transmembrane</keyword>
<keyword evidence="1" id="KW-1133">Transmembrane helix</keyword>
<keyword evidence="3" id="KW-1185">Reference proteome</keyword>
<sequence length="88" mass="9600">MIPFLASLPRRPVLAYLSPAVLLALILVRLGCANFAFAMNAFPGTAAHGLHLFVGIFMGARRVRLSLRPRRARDGSHVSDVVEFGSLR</sequence>
<dbReference type="KEGG" id="ppai:E1956_44210"/>
<evidence type="ECO:0000256" key="1">
    <source>
        <dbReference type="SAM" id="Phobius"/>
    </source>
</evidence>
<organism evidence="2 3">
    <name type="scientific">Paraburkholderia pallida</name>
    <dbReference type="NCBI Taxonomy" id="2547399"/>
    <lineage>
        <taxon>Bacteria</taxon>
        <taxon>Pseudomonadati</taxon>
        <taxon>Pseudomonadota</taxon>
        <taxon>Betaproteobacteria</taxon>
        <taxon>Burkholderiales</taxon>
        <taxon>Burkholderiaceae</taxon>
        <taxon>Paraburkholderia</taxon>
    </lineage>
</organism>